<accession>B7FG35</accession>
<organism evidence="1">
    <name type="scientific">Medicago truncatula</name>
    <name type="common">Barrel medic</name>
    <name type="synonym">Medicago tribuloides</name>
    <dbReference type="NCBI Taxonomy" id="3880"/>
    <lineage>
        <taxon>Eukaryota</taxon>
        <taxon>Viridiplantae</taxon>
        <taxon>Streptophyta</taxon>
        <taxon>Embryophyta</taxon>
        <taxon>Tracheophyta</taxon>
        <taxon>Spermatophyta</taxon>
        <taxon>Magnoliopsida</taxon>
        <taxon>eudicotyledons</taxon>
        <taxon>Gunneridae</taxon>
        <taxon>Pentapetalae</taxon>
        <taxon>rosids</taxon>
        <taxon>fabids</taxon>
        <taxon>Fabales</taxon>
        <taxon>Fabaceae</taxon>
        <taxon>Papilionoideae</taxon>
        <taxon>50 kb inversion clade</taxon>
        <taxon>NPAAA clade</taxon>
        <taxon>Hologalegina</taxon>
        <taxon>IRL clade</taxon>
        <taxon>Trifolieae</taxon>
        <taxon>Medicago</taxon>
    </lineage>
</organism>
<protein>
    <submittedName>
        <fullName evidence="1">Uncharacterized protein</fullName>
    </submittedName>
</protein>
<feature type="non-terminal residue" evidence="1">
    <location>
        <position position="1"/>
    </location>
</feature>
<proteinExistence type="evidence at transcript level"/>
<name>B7FG35_MEDTR</name>
<evidence type="ECO:0000313" key="1">
    <source>
        <dbReference type="EMBL" id="ACJ83647.1"/>
    </source>
</evidence>
<sequence length="35" mass="4550">FFFFFFFQHFKIIQISFNKNKSNAFFFLHERKKIR</sequence>
<dbReference type="EMBL" id="BT050980">
    <property type="protein sequence ID" value="ACJ83647.1"/>
    <property type="molecule type" value="mRNA"/>
</dbReference>
<dbReference type="AlphaFoldDB" id="B7FG35"/>
<reference evidence="1" key="1">
    <citation type="submission" date="2008-12" db="EMBL/GenBank/DDBJ databases">
        <title>Medicago truncatula full length cdna cloning project.</title>
        <authorList>
            <person name="Moskal W."/>
            <person name="Chan A."/>
            <person name="Cheung F."/>
            <person name="Xiao Y."/>
            <person name="Town C.D."/>
        </authorList>
    </citation>
    <scope>NUCLEOTIDE SEQUENCE</scope>
</reference>